<comment type="caution">
    <text evidence="7">The sequence shown here is derived from an EMBL/GenBank/DDBJ whole genome shotgun (WGS) entry which is preliminary data.</text>
</comment>
<dbReference type="OrthoDB" id="6462171at2"/>
<keyword evidence="4 5" id="KW-0961">Cell wall biogenesis/degradation</keyword>
<dbReference type="PROSITE" id="PS50075">
    <property type="entry name" value="CARRIER"/>
    <property type="match status" value="1"/>
</dbReference>
<dbReference type="GO" id="GO:0071555">
    <property type="term" value="P:cell wall organization"/>
    <property type="evidence" value="ECO:0007669"/>
    <property type="project" value="UniProtKB-KW"/>
</dbReference>
<comment type="function">
    <text evidence="5">Carrier protein involved in the D-alanylation of lipoteichoic acid (LTA). The loading of thioester-linked D-alanine onto DltC is catalyzed by D-alanine--D-alanyl carrier protein ligase DltA. The DltC-carried D-alanyl group is further transferred to cell membrane phosphatidylglycerol (PG) by forming an ester bond, probably catalyzed by DltD. D-alanylation of LTA plays an important role in modulating the properties of the cell wall in Gram-positive bacteria, influencing the net charge of the cell wall.</text>
</comment>
<dbReference type="Gene3D" id="1.10.1200.10">
    <property type="entry name" value="ACP-like"/>
    <property type="match status" value="1"/>
</dbReference>
<dbReference type="GO" id="GO:0036370">
    <property type="term" value="F:D-alanyl carrier activity"/>
    <property type="evidence" value="ECO:0007669"/>
    <property type="project" value="UniProtKB-UniRule"/>
</dbReference>
<dbReference type="RefSeq" id="WP_126989879.1">
    <property type="nucleotide sequence ID" value="NZ_JTFC01000019.1"/>
</dbReference>
<gene>
    <name evidence="5" type="primary">dltC</name>
    <name evidence="7" type="ORF">QI30_05180</name>
</gene>
<evidence type="ECO:0000256" key="5">
    <source>
        <dbReference type="HAMAP-Rule" id="MF_00565"/>
    </source>
</evidence>
<dbReference type="SUPFAM" id="SSF47336">
    <property type="entry name" value="ACP-like"/>
    <property type="match status" value="1"/>
</dbReference>
<evidence type="ECO:0000256" key="3">
    <source>
        <dbReference type="ARBA" id="ARBA00022553"/>
    </source>
</evidence>
<feature type="modified residue" description="O-(pantetheine 4'-phosphoryl)serine" evidence="5">
    <location>
        <position position="33"/>
    </location>
</feature>
<protein>
    <recommendedName>
        <fullName evidence="5">D-alanyl carrier protein</fullName>
        <shortName evidence="5">DCP</shortName>
    </recommendedName>
    <alternativeName>
        <fullName evidence="5">D-alanine--poly(phosphoribitol) ligase subunit 2</fullName>
    </alternativeName>
</protein>
<evidence type="ECO:0000313" key="8">
    <source>
        <dbReference type="Proteomes" id="UP000288623"/>
    </source>
</evidence>
<evidence type="ECO:0000256" key="1">
    <source>
        <dbReference type="ARBA" id="ARBA00022450"/>
    </source>
</evidence>
<comment type="subcellular location">
    <subcellularLocation>
        <location evidence="5">Cytoplasm</location>
    </subcellularLocation>
</comment>
<comment type="pathway">
    <text evidence="5">Cell wall biogenesis; lipoteichoic acid biosynthesis.</text>
</comment>
<dbReference type="Proteomes" id="UP000288623">
    <property type="component" value="Unassembled WGS sequence"/>
</dbReference>
<dbReference type="AlphaFoldDB" id="A0A433RW77"/>
<evidence type="ECO:0000313" key="7">
    <source>
        <dbReference type="EMBL" id="RUS57547.1"/>
    </source>
</evidence>
<dbReference type="InterPro" id="IPR009081">
    <property type="entry name" value="PP-bd_ACP"/>
</dbReference>
<dbReference type="NCBIfam" id="TIGR01688">
    <property type="entry name" value="dltC"/>
    <property type="match status" value="1"/>
</dbReference>
<accession>A0A433RW77</accession>
<evidence type="ECO:0000259" key="6">
    <source>
        <dbReference type="PROSITE" id="PS50075"/>
    </source>
</evidence>
<keyword evidence="3 5" id="KW-0597">Phosphoprotein</keyword>
<dbReference type="EMBL" id="JTFC01000019">
    <property type="protein sequence ID" value="RUS57547.1"/>
    <property type="molecule type" value="Genomic_DNA"/>
</dbReference>
<comment type="similarity">
    <text evidence="5">Belongs to the DltC family.</text>
</comment>
<evidence type="ECO:0000256" key="4">
    <source>
        <dbReference type="ARBA" id="ARBA00023316"/>
    </source>
</evidence>
<dbReference type="InterPro" id="IPR036736">
    <property type="entry name" value="ACP-like_sf"/>
</dbReference>
<proteinExistence type="inferred from homology"/>
<dbReference type="UniPathway" id="UPA00556"/>
<dbReference type="GO" id="GO:0005737">
    <property type="term" value="C:cytoplasm"/>
    <property type="evidence" value="ECO:0007669"/>
    <property type="project" value="UniProtKB-SubCell"/>
</dbReference>
<dbReference type="GO" id="GO:0070395">
    <property type="term" value="P:lipoteichoic acid biosynthetic process"/>
    <property type="evidence" value="ECO:0007669"/>
    <property type="project" value="UniProtKB-UniRule"/>
</dbReference>
<dbReference type="InterPro" id="IPR003230">
    <property type="entry name" value="DltC"/>
</dbReference>
<dbReference type="Pfam" id="PF00550">
    <property type="entry name" value="PP-binding"/>
    <property type="match status" value="1"/>
</dbReference>
<sequence>MNETLLAILEEVTGADVRDDLDLDLYEEGILDSFGTVQLLVEIDGQLGIQVPVSDFEREDWRTPNKIIATVGSLA</sequence>
<reference evidence="7 8" key="1">
    <citation type="submission" date="2014-11" db="EMBL/GenBank/DDBJ databases">
        <title>Genome sequence and analysis of novel Kurthia sp.</title>
        <authorList>
            <person name="Lawson J.N."/>
            <person name="Gonzalez J.E."/>
            <person name="Rinauldi L."/>
            <person name="Xuan Z."/>
            <person name="Firman A."/>
            <person name="Shaddox L."/>
            <person name="Trudeau A."/>
            <person name="Shah S."/>
            <person name="Reiman D."/>
        </authorList>
    </citation>
    <scope>NUCLEOTIDE SEQUENCE [LARGE SCALE GENOMIC DNA]</scope>
    <source>
        <strain evidence="7 8">3B1D</strain>
    </source>
</reference>
<dbReference type="NCBIfam" id="NF003464">
    <property type="entry name" value="PRK05087.1"/>
    <property type="match status" value="1"/>
</dbReference>
<keyword evidence="1 5" id="KW-0596">Phosphopantetheine</keyword>
<organism evidence="7 8">
    <name type="scientific">Candidatus Kurthia intestinigallinarum</name>
    <dbReference type="NCBI Taxonomy" id="1562256"/>
    <lineage>
        <taxon>Bacteria</taxon>
        <taxon>Bacillati</taxon>
        <taxon>Bacillota</taxon>
        <taxon>Bacilli</taxon>
        <taxon>Bacillales</taxon>
        <taxon>Caryophanaceae</taxon>
        <taxon>Kurthia</taxon>
    </lineage>
</organism>
<dbReference type="HAMAP" id="MF_00565">
    <property type="entry name" value="DltC"/>
    <property type="match status" value="1"/>
</dbReference>
<name>A0A433RW77_9BACL</name>
<keyword evidence="8" id="KW-1185">Reference proteome</keyword>
<keyword evidence="2 5" id="KW-0963">Cytoplasm</keyword>
<feature type="domain" description="Carrier" evidence="6">
    <location>
        <begin position="1"/>
        <end position="75"/>
    </location>
</feature>
<evidence type="ECO:0000256" key="2">
    <source>
        <dbReference type="ARBA" id="ARBA00022490"/>
    </source>
</evidence>
<comment type="PTM">
    <text evidence="5">4'-phosphopantetheine is transferred from CoA to a specific serine of apo-DCP.</text>
</comment>